<dbReference type="InterPro" id="IPR020904">
    <property type="entry name" value="Sc_DH/Rdtase_CS"/>
</dbReference>
<dbReference type="InterPro" id="IPR002539">
    <property type="entry name" value="MaoC-like_dom"/>
</dbReference>
<dbReference type="PRINTS" id="PR00080">
    <property type="entry name" value="SDRFAMILY"/>
</dbReference>
<accession>A0A5B8Y296</accession>
<dbReference type="SUPFAM" id="SSF54637">
    <property type="entry name" value="Thioesterase/thiol ester dehydrase-isomerase"/>
    <property type="match status" value="2"/>
</dbReference>
<comment type="subcellular location">
    <subcellularLocation>
        <location evidence="1">Peroxisome</location>
    </subcellularLocation>
</comment>
<dbReference type="InterPro" id="IPR036291">
    <property type="entry name" value="NAD(P)-bd_dom_sf"/>
</dbReference>
<dbReference type="Pfam" id="PF01575">
    <property type="entry name" value="MaoC_dehydratas"/>
    <property type="match status" value="1"/>
</dbReference>
<dbReference type="PRINTS" id="PR00081">
    <property type="entry name" value="GDHRDH"/>
</dbReference>
<dbReference type="Pfam" id="PF13452">
    <property type="entry name" value="FAS1_DH_region"/>
    <property type="match status" value="1"/>
</dbReference>
<dbReference type="UniPathway" id="UPA00659"/>
<name>A0A5B8Y296_9DELT</name>
<evidence type="ECO:0000256" key="1">
    <source>
        <dbReference type="ARBA" id="ARBA00004275"/>
    </source>
</evidence>
<dbReference type="GO" id="GO:0016491">
    <property type="term" value="F:oxidoreductase activity"/>
    <property type="evidence" value="ECO:0007669"/>
    <property type="project" value="UniProtKB-KW"/>
</dbReference>
<dbReference type="GO" id="GO:0005737">
    <property type="term" value="C:cytoplasm"/>
    <property type="evidence" value="ECO:0007669"/>
    <property type="project" value="UniProtKB-ARBA"/>
</dbReference>
<evidence type="ECO:0000256" key="4">
    <source>
        <dbReference type="ARBA" id="ARBA00023002"/>
    </source>
</evidence>
<dbReference type="SMART" id="SM00822">
    <property type="entry name" value="PKS_KR"/>
    <property type="match status" value="1"/>
</dbReference>
<dbReference type="PANTHER" id="PTHR45024">
    <property type="entry name" value="DEHYDROGENASES, SHORT CHAIN"/>
    <property type="match status" value="1"/>
</dbReference>
<reference evidence="7 8" key="1">
    <citation type="submission" date="2019-08" db="EMBL/GenBank/DDBJ databases">
        <authorList>
            <person name="Liang Q."/>
        </authorList>
    </citation>
    <scope>NUCLEOTIDE SEQUENCE [LARGE SCALE GENOMIC DNA]</scope>
    <source>
        <strain evidence="7 8">V1718</strain>
    </source>
</reference>
<dbReference type="InterPro" id="IPR039569">
    <property type="entry name" value="FAS1-like_DH_region"/>
</dbReference>
<dbReference type="RefSeq" id="WP_146963480.1">
    <property type="nucleotide sequence ID" value="NZ_CP042467.1"/>
</dbReference>
<dbReference type="InterPro" id="IPR051687">
    <property type="entry name" value="Peroxisomal_Beta-Oxidation"/>
</dbReference>
<organism evidence="7 8">
    <name type="scientific">Microvenator marinus</name>
    <dbReference type="NCBI Taxonomy" id="2600177"/>
    <lineage>
        <taxon>Bacteria</taxon>
        <taxon>Deltaproteobacteria</taxon>
        <taxon>Bradymonadales</taxon>
        <taxon>Microvenatoraceae</taxon>
        <taxon>Microvenator</taxon>
    </lineage>
</organism>
<dbReference type="Gene3D" id="3.40.50.720">
    <property type="entry name" value="NAD(P)-binding Rossmann-like Domain"/>
    <property type="match status" value="1"/>
</dbReference>
<dbReference type="OrthoDB" id="9804774at2"/>
<proteinExistence type="inferred from homology"/>
<gene>
    <name evidence="7" type="ORF">FRD01_23245</name>
</gene>
<comment type="pathway">
    <text evidence="2">Lipid metabolism; fatty acid beta-oxidation.</text>
</comment>
<dbReference type="InterPro" id="IPR057326">
    <property type="entry name" value="KR_dom"/>
</dbReference>
<dbReference type="InterPro" id="IPR002347">
    <property type="entry name" value="SDR_fam"/>
</dbReference>
<dbReference type="AlphaFoldDB" id="A0A5B8Y296"/>
<dbReference type="SUPFAM" id="SSF51735">
    <property type="entry name" value="NAD(P)-binding Rossmann-fold domains"/>
    <property type="match status" value="1"/>
</dbReference>
<dbReference type="SUPFAM" id="SSF55718">
    <property type="entry name" value="SCP-like"/>
    <property type="match status" value="1"/>
</dbReference>
<dbReference type="FunFam" id="3.40.50.720:FF:000173">
    <property type="entry name" value="3-oxoacyl-[acyl-carrier protein] reductase"/>
    <property type="match status" value="1"/>
</dbReference>
<evidence type="ECO:0000256" key="3">
    <source>
        <dbReference type="ARBA" id="ARBA00006484"/>
    </source>
</evidence>
<comment type="similarity">
    <text evidence="3">Belongs to the short-chain dehydrogenases/reductases (SDR) family.</text>
</comment>
<dbReference type="PANTHER" id="PTHR45024:SF2">
    <property type="entry name" value="SCP2 DOMAIN-CONTAINING PROTEIN"/>
    <property type="match status" value="1"/>
</dbReference>
<dbReference type="Proteomes" id="UP000321595">
    <property type="component" value="Chromosome"/>
</dbReference>
<dbReference type="GO" id="GO:0006635">
    <property type="term" value="P:fatty acid beta-oxidation"/>
    <property type="evidence" value="ECO:0007669"/>
    <property type="project" value="UniProtKB-UniPathway"/>
</dbReference>
<protein>
    <submittedName>
        <fullName evidence="7">SDR family NAD(P)-dependent oxidoreductase</fullName>
    </submittedName>
</protein>
<dbReference type="Pfam" id="PF02036">
    <property type="entry name" value="SCP2"/>
    <property type="match status" value="1"/>
</dbReference>
<evidence type="ECO:0000256" key="5">
    <source>
        <dbReference type="ARBA" id="ARBA00023140"/>
    </source>
</evidence>
<dbReference type="KEGG" id="bbae:FRD01_23245"/>
<evidence type="ECO:0000313" key="7">
    <source>
        <dbReference type="EMBL" id="QED30096.1"/>
    </source>
</evidence>
<evidence type="ECO:0000313" key="8">
    <source>
        <dbReference type="Proteomes" id="UP000321595"/>
    </source>
</evidence>
<keyword evidence="4" id="KW-0560">Oxidoreductase</keyword>
<evidence type="ECO:0000256" key="2">
    <source>
        <dbReference type="ARBA" id="ARBA00005005"/>
    </source>
</evidence>
<feature type="domain" description="Ketoreductase" evidence="6">
    <location>
        <begin position="7"/>
        <end position="224"/>
    </location>
</feature>
<dbReference type="InterPro" id="IPR029069">
    <property type="entry name" value="HotDog_dom_sf"/>
</dbReference>
<dbReference type="Gene3D" id="3.10.129.10">
    <property type="entry name" value="Hotdog Thioesterase"/>
    <property type="match status" value="1"/>
</dbReference>
<keyword evidence="8" id="KW-1185">Reference proteome</keyword>
<keyword evidence="5" id="KW-0576">Peroxisome</keyword>
<sequence length="677" mass="71767">MGILNGKVALITGAGAGLGRAYAHIFAKEGAKVVVNDLGEDTAQKVVAEIKEAGGEASAFAGSVADHAAANAMVQHAVDTFGKLDIVVNNAGILRDRTLVKLSEEEWDIVLAVHLKGTYLVTKAAVLAMGSNGGRIINTSSLAGLKGNFGQANYGSAKAGIAGFTRVVALETQKAGITVNAIAPVAKTAMTKDISMVPESFEPEDIAPLVCWLASDDAAGVTGRIFGCHGSHYFEYVTELTPGVDLGEKRWTPRDVGARFKEITAKPSQAKPDATGEGSEEVKTLFQALPGTFKADKAGDWAATILFEVGPETYSLVASGGKATIQEGSAGQPTGKVTFNSAETLLEMASGKMAPEQAFMSGKVTTDNMGILMKFSKYFDLMEAASSLGVKTAQVPAGLNKDALGKKYRGSAEFVTGDQIVAYAKATDETNPQYFGQEDGDMIAPPVFPVRPLFKMLTEAISDPELNADLLRLVHGEQDMKFHRHLKPWDLATPRAEISKIESKESGDLVTITQRLFVDGKLTTEVESVIFVRATERKSSGAKAPAEPVAHEVIFSQSQTVAADQPLRYAKASLDMNPIHVDEGIAKSAGHPSVILHGLCTMAFAARALVDGPCDGDPQKLQRLRVRFSKPVLPGWTLTTSIWKESESAGIITYGLEVKNQDGVVVISNASAEVVPT</sequence>
<evidence type="ECO:0000259" key="6">
    <source>
        <dbReference type="SMART" id="SM00822"/>
    </source>
</evidence>
<dbReference type="Gene3D" id="3.30.1050.10">
    <property type="entry name" value="SCP2 sterol-binding domain"/>
    <property type="match status" value="1"/>
</dbReference>
<dbReference type="InterPro" id="IPR003033">
    <property type="entry name" value="SCP2_sterol-bd_dom"/>
</dbReference>
<dbReference type="GO" id="GO:0004300">
    <property type="term" value="F:enoyl-CoA hydratase activity"/>
    <property type="evidence" value="ECO:0007669"/>
    <property type="project" value="UniProtKB-ARBA"/>
</dbReference>
<dbReference type="Pfam" id="PF00106">
    <property type="entry name" value="adh_short"/>
    <property type="match status" value="1"/>
</dbReference>
<dbReference type="EMBL" id="CP042467">
    <property type="protein sequence ID" value="QED30096.1"/>
    <property type="molecule type" value="Genomic_DNA"/>
</dbReference>
<dbReference type="InterPro" id="IPR036527">
    <property type="entry name" value="SCP2_sterol-bd_dom_sf"/>
</dbReference>
<dbReference type="PROSITE" id="PS00061">
    <property type="entry name" value="ADH_SHORT"/>
    <property type="match status" value="1"/>
</dbReference>